<dbReference type="PANTHER" id="PTHR47332">
    <property type="entry name" value="SET DOMAIN-CONTAINING PROTEIN 5"/>
    <property type="match status" value="1"/>
</dbReference>
<dbReference type="Pfam" id="PF00856">
    <property type="entry name" value="SET"/>
    <property type="match status" value="1"/>
</dbReference>
<name>A0A6A6UKH3_9PEZI</name>
<evidence type="ECO:0000259" key="1">
    <source>
        <dbReference type="PROSITE" id="PS50280"/>
    </source>
</evidence>
<sequence length="319" mass="35732">MTSNYALKNLVASGETPPLDSRHLIVVRASSKGGKGIFAKADIPRGTRIIAESPLLTVEVFNSVGKPKSDTRLSRDVLAAYNLLSGTKRRAYDSLHKYSRNSKIGDKAAVFVANAYEDGVYWLAARFNHSCIPNVHHIYNNGKKIRKRTFHALRDIKKGEELTVSYIHSEKSDRRARETELENWGFSCTCAACTNDSARNALEWKIAKLARFWKSPPRTGPASAKKSLERYEAMAVMSESAGLVGNSLAKCYRGCGKCSIALGDSNQVVKWLGKELEVMKYYMGDDHPTFQELSELLKSFKEILKTMEKRRKEPLSDTE</sequence>
<feature type="domain" description="SET" evidence="1">
    <location>
        <begin position="23"/>
        <end position="167"/>
    </location>
</feature>
<dbReference type="SUPFAM" id="SSF82199">
    <property type="entry name" value="SET domain"/>
    <property type="match status" value="1"/>
</dbReference>
<dbReference type="Gene3D" id="2.170.270.10">
    <property type="entry name" value="SET domain"/>
    <property type="match status" value="1"/>
</dbReference>
<dbReference type="Gene3D" id="1.25.40.10">
    <property type="entry name" value="Tetratricopeptide repeat domain"/>
    <property type="match status" value="1"/>
</dbReference>
<gene>
    <name evidence="2" type="ORF">BT63DRAFT_468217</name>
</gene>
<dbReference type="InterPro" id="IPR001214">
    <property type="entry name" value="SET_dom"/>
</dbReference>
<accession>A0A6A6UKH3</accession>
<organism evidence="2 3">
    <name type="scientific">Microthyrium microscopicum</name>
    <dbReference type="NCBI Taxonomy" id="703497"/>
    <lineage>
        <taxon>Eukaryota</taxon>
        <taxon>Fungi</taxon>
        <taxon>Dikarya</taxon>
        <taxon>Ascomycota</taxon>
        <taxon>Pezizomycotina</taxon>
        <taxon>Dothideomycetes</taxon>
        <taxon>Dothideomycetes incertae sedis</taxon>
        <taxon>Microthyriales</taxon>
        <taxon>Microthyriaceae</taxon>
        <taxon>Microthyrium</taxon>
    </lineage>
</organism>
<reference evidence="2" key="1">
    <citation type="journal article" date="2020" name="Stud. Mycol.">
        <title>101 Dothideomycetes genomes: a test case for predicting lifestyles and emergence of pathogens.</title>
        <authorList>
            <person name="Haridas S."/>
            <person name="Albert R."/>
            <person name="Binder M."/>
            <person name="Bloem J."/>
            <person name="Labutti K."/>
            <person name="Salamov A."/>
            <person name="Andreopoulos B."/>
            <person name="Baker S."/>
            <person name="Barry K."/>
            <person name="Bills G."/>
            <person name="Bluhm B."/>
            <person name="Cannon C."/>
            <person name="Castanera R."/>
            <person name="Culley D."/>
            <person name="Daum C."/>
            <person name="Ezra D."/>
            <person name="Gonzalez J."/>
            <person name="Henrissat B."/>
            <person name="Kuo A."/>
            <person name="Liang C."/>
            <person name="Lipzen A."/>
            <person name="Lutzoni F."/>
            <person name="Magnuson J."/>
            <person name="Mondo S."/>
            <person name="Nolan M."/>
            <person name="Ohm R."/>
            <person name="Pangilinan J."/>
            <person name="Park H.-J."/>
            <person name="Ramirez L."/>
            <person name="Alfaro M."/>
            <person name="Sun H."/>
            <person name="Tritt A."/>
            <person name="Yoshinaga Y."/>
            <person name="Zwiers L.-H."/>
            <person name="Turgeon B."/>
            <person name="Goodwin S."/>
            <person name="Spatafora J."/>
            <person name="Crous P."/>
            <person name="Grigoriev I."/>
        </authorList>
    </citation>
    <scope>NUCLEOTIDE SEQUENCE</scope>
    <source>
        <strain evidence="2">CBS 115976</strain>
    </source>
</reference>
<keyword evidence="3" id="KW-1185">Reference proteome</keyword>
<proteinExistence type="predicted"/>
<dbReference type="PROSITE" id="PS50280">
    <property type="entry name" value="SET"/>
    <property type="match status" value="1"/>
</dbReference>
<dbReference type="AlphaFoldDB" id="A0A6A6UKH3"/>
<protein>
    <submittedName>
        <fullName evidence="2">SET domain-containing protein</fullName>
    </submittedName>
</protein>
<dbReference type="InterPro" id="IPR011990">
    <property type="entry name" value="TPR-like_helical_dom_sf"/>
</dbReference>
<dbReference type="InterPro" id="IPR053185">
    <property type="entry name" value="SET_domain_protein"/>
</dbReference>
<dbReference type="EMBL" id="MU004232">
    <property type="protein sequence ID" value="KAF2672226.1"/>
    <property type="molecule type" value="Genomic_DNA"/>
</dbReference>
<evidence type="ECO:0000313" key="2">
    <source>
        <dbReference type="EMBL" id="KAF2672226.1"/>
    </source>
</evidence>
<dbReference type="OrthoDB" id="265717at2759"/>
<dbReference type="Proteomes" id="UP000799302">
    <property type="component" value="Unassembled WGS sequence"/>
</dbReference>
<dbReference type="CDD" id="cd20071">
    <property type="entry name" value="SET_SMYD"/>
    <property type="match status" value="1"/>
</dbReference>
<evidence type="ECO:0000313" key="3">
    <source>
        <dbReference type="Proteomes" id="UP000799302"/>
    </source>
</evidence>
<dbReference type="InterPro" id="IPR046341">
    <property type="entry name" value="SET_dom_sf"/>
</dbReference>
<dbReference type="SMART" id="SM00317">
    <property type="entry name" value="SET"/>
    <property type="match status" value="1"/>
</dbReference>
<dbReference type="PANTHER" id="PTHR47332:SF2">
    <property type="entry name" value="SET-6"/>
    <property type="match status" value="1"/>
</dbReference>